<proteinExistence type="predicted"/>
<sequence>MKVFNSVHKLGSSAFGEKRTEGLSNSEKKLYILIIDLGDSSNGQDKQGGLWIWLGLGVSSLQPTLASMDSLSVAYPKPTIATQIISSSTEALELGKRLATKFATPITLSMDSNVIRVAKQEDFSVGEASFYQIETLVKKEISKILG</sequence>
<accession>A0A2T9ZC62</accession>
<name>A0A2T9ZC62_9FUNG</name>
<reference evidence="1 2" key="1">
    <citation type="journal article" date="2018" name="MBio">
        <title>Comparative Genomics Reveals the Core Gene Toolbox for the Fungus-Insect Symbiosis.</title>
        <authorList>
            <person name="Wang Y."/>
            <person name="Stata M."/>
            <person name="Wang W."/>
            <person name="Stajich J.E."/>
            <person name="White M.M."/>
            <person name="Moncalvo J.M."/>
        </authorList>
    </citation>
    <scope>NUCLEOTIDE SEQUENCE [LARGE SCALE GENOMIC DNA]</scope>
    <source>
        <strain evidence="1 2">SC-DP-2</strain>
    </source>
</reference>
<dbReference type="AlphaFoldDB" id="A0A2T9ZC62"/>
<dbReference type="EMBL" id="MBFS01000581">
    <property type="protein sequence ID" value="PVV02165.1"/>
    <property type="molecule type" value="Genomic_DNA"/>
</dbReference>
<protein>
    <submittedName>
        <fullName evidence="1">Uncharacterized protein</fullName>
    </submittedName>
</protein>
<evidence type="ECO:0000313" key="2">
    <source>
        <dbReference type="Proteomes" id="UP000245609"/>
    </source>
</evidence>
<evidence type="ECO:0000313" key="1">
    <source>
        <dbReference type="EMBL" id="PVV02165.1"/>
    </source>
</evidence>
<dbReference type="Proteomes" id="UP000245609">
    <property type="component" value="Unassembled WGS sequence"/>
</dbReference>
<comment type="caution">
    <text evidence="1">The sequence shown here is derived from an EMBL/GenBank/DDBJ whole genome shotgun (WGS) entry which is preliminary data.</text>
</comment>
<gene>
    <name evidence="1" type="ORF">BB560_003392</name>
</gene>
<organism evidence="1 2">
    <name type="scientific">Smittium megazygosporum</name>
    <dbReference type="NCBI Taxonomy" id="133381"/>
    <lineage>
        <taxon>Eukaryota</taxon>
        <taxon>Fungi</taxon>
        <taxon>Fungi incertae sedis</taxon>
        <taxon>Zoopagomycota</taxon>
        <taxon>Kickxellomycotina</taxon>
        <taxon>Harpellomycetes</taxon>
        <taxon>Harpellales</taxon>
        <taxon>Legeriomycetaceae</taxon>
        <taxon>Smittium</taxon>
    </lineage>
</organism>
<keyword evidence="2" id="KW-1185">Reference proteome</keyword>